<comment type="caution">
    <text evidence="3">The sequence shown here is derived from an EMBL/GenBank/DDBJ whole genome shotgun (WGS) entry which is preliminary data.</text>
</comment>
<sequence length="137" mass="14709">MAAESYDNPPSYDAATEGALNVPAKDVKQSEPQSQQQQSSPPVMHAGPSYVPAGYPSPTVYHYVNPVTQEHVASLLPPDHPEMICLQSGQHLTETNFGILGILAAVIWFPLGIGLCLLDRRVKCKRCGHVIDGGVCS</sequence>
<dbReference type="EMBL" id="JBANRG010000001">
    <property type="protein sequence ID" value="KAK7473081.1"/>
    <property type="molecule type" value="Genomic_DNA"/>
</dbReference>
<dbReference type="InterPro" id="IPR019317">
    <property type="entry name" value="BRI3"/>
</dbReference>
<accession>A0ABR1K6D0</accession>
<feature type="region of interest" description="Disordered" evidence="1">
    <location>
        <begin position="1"/>
        <end position="51"/>
    </location>
</feature>
<proteinExistence type="predicted"/>
<dbReference type="Proteomes" id="UP001498398">
    <property type="component" value="Unassembled WGS sequence"/>
</dbReference>
<name>A0ABR1K6D0_9AGAR</name>
<feature type="transmembrane region" description="Helical" evidence="2">
    <location>
        <begin position="97"/>
        <end position="118"/>
    </location>
</feature>
<organism evidence="3 4">
    <name type="scientific">Marasmiellus scandens</name>
    <dbReference type="NCBI Taxonomy" id="2682957"/>
    <lineage>
        <taxon>Eukaryota</taxon>
        <taxon>Fungi</taxon>
        <taxon>Dikarya</taxon>
        <taxon>Basidiomycota</taxon>
        <taxon>Agaricomycotina</taxon>
        <taxon>Agaricomycetes</taxon>
        <taxon>Agaricomycetidae</taxon>
        <taxon>Agaricales</taxon>
        <taxon>Marasmiineae</taxon>
        <taxon>Omphalotaceae</taxon>
        <taxon>Marasmiellus</taxon>
    </lineage>
</organism>
<keyword evidence="2" id="KW-1133">Transmembrane helix</keyword>
<keyword evidence="4" id="KW-1185">Reference proteome</keyword>
<evidence type="ECO:0008006" key="5">
    <source>
        <dbReference type="Google" id="ProtNLM"/>
    </source>
</evidence>
<evidence type="ECO:0000256" key="2">
    <source>
        <dbReference type="SAM" id="Phobius"/>
    </source>
</evidence>
<keyword evidence="2" id="KW-0812">Transmembrane</keyword>
<keyword evidence="2" id="KW-0472">Membrane</keyword>
<gene>
    <name evidence="3" type="ORF">VKT23_001183</name>
</gene>
<evidence type="ECO:0000313" key="4">
    <source>
        <dbReference type="Proteomes" id="UP001498398"/>
    </source>
</evidence>
<evidence type="ECO:0000313" key="3">
    <source>
        <dbReference type="EMBL" id="KAK7473081.1"/>
    </source>
</evidence>
<protein>
    <recommendedName>
        <fullName evidence="5">Brain protein I3</fullName>
    </recommendedName>
</protein>
<reference evidence="3 4" key="1">
    <citation type="submission" date="2024-01" db="EMBL/GenBank/DDBJ databases">
        <title>A draft genome for the cacao thread blight pathogen Marasmiellus scandens.</title>
        <authorList>
            <person name="Baruah I.K."/>
            <person name="Leung J."/>
            <person name="Bukari Y."/>
            <person name="Amoako-Attah I."/>
            <person name="Meinhardt L.W."/>
            <person name="Bailey B.A."/>
            <person name="Cohen S.P."/>
        </authorList>
    </citation>
    <scope>NUCLEOTIDE SEQUENCE [LARGE SCALE GENOMIC DNA]</scope>
    <source>
        <strain evidence="3 4">GH-19</strain>
    </source>
</reference>
<dbReference type="Pfam" id="PF10164">
    <property type="entry name" value="BRI3"/>
    <property type="match status" value="1"/>
</dbReference>
<feature type="compositionally biased region" description="Low complexity" evidence="1">
    <location>
        <begin position="30"/>
        <end position="42"/>
    </location>
</feature>
<evidence type="ECO:0000256" key="1">
    <source>
        <dbReference type="SAM" id="MobiDB-lite"/>
    </source>
</evidence>